<comment type="similarity">
    <text evidence="1">Belongs to the PPP4R2 family.</text>
</comment>
<feature type="region of interest" description="Disordered" evidence="2">
    <location>
        <begin position="162"/>
        <end position="228"/>
    </location>
</feature>
<feature type="region of interest" description="Disordered" evidence="2">
    <location>
        <begin position="320"/>
        <end position="451"/>
    </location>
</feature>
<dbReference type="Pfam" id="PF09184">
    <property type="entry name" value="PPP4R2"/>
    <property type="match status" value="1"/>
</dbReference>
<sequence>MAQESSSHTLESAPLIDEIATTNQISVPWEELRKALLERLDRVLESNQLAYTEATVSNPLTIALSAVPPAPTAVPSKMLSSPPSAQPVPVISAKVGAEQEQDAVHVPEHNQESHLVVMSPSLGQGKPSKLLSQDQSQGSNASVIVGAGEQGQNAATSTGIIAEEMSDKSDLEQPSGEDTKRTQEDAYPATPAVFGDESDDEKGLSTGSIVDTNHNASQLNLQPAPTSQSDITLHRMVPMSKDTLLLETPGGYRERIIALINAFTSAPFTIQRVCELLANPSEHHRNLIKYLRAVEKVLTITSSINEFSNPAYIGRSALDGEVEENSDAEEKSEPETAVNGNYPMSTTTAFTLIRPNETINSSDEDQDIETGDSSTSGTMAFSDGKGLDDNRAKKEDGSMEVEKPAGDGAGNGADMEVDPASSMEGVENQSGELQTDGGEEDADGDSSMEEE</sequence>
<reference evidence="3" key="1">
    <citation type="journal article" date="2020" name="Fungal Divers.">
        <title>Resolving the Mortierellaceae phylogeny through synthesis of multi-gene phylogenetics and phylogenomics.</title>
        <authorList>
            <person name="Vandepol N."/>
            <person name="Liber J."/>
            <person name="Desiro A."/>
            <person name="Na H."/>
            <person name="Kennedy M."/>
            <person name="Barry K."/>
            <person name="Grigoriev I.V."/>
            <person name="Miller A.N."/>
            <person name="O'Donnell K."/>
            <person name="Stajich J.E."/>
            <person name="Bonito G."/>
        </authorList>
    </citation>
    <scope>NUCLEOTIDE SEQUENCE</scope>
    <source>
        <strain evidence="3">KOD1015</strain>
    </source>
</reference>
<keyword evidence="4" id="KW-1185">Reference proteome</keyword>
<dbReference type="GO" id="GO:0030289">
    <property type="term" value="C:protein phosphatase 4 complex"/>
    <property type="evidence" value="ECO:0007669"/>
    <property type="project" value="InterPro"/>
</dbReference>
<feature type="compositionally biased region" description="Polar residues" evidence="2">
    <location>
        <begin position="205"/>
        <end position="228"/>
    </location>
</feature>
<dbReference type="GO" id="GO:0005737">
    <property type="term" value="C:cytoplasm"/>
    <property type="evidence" value="ECO:0007669"/>
    <property type="project" value="TreeGrafter"/>
</dbReference>
<evidence type="ECO:0000256" key="2">
    <source>
        <dbReference type="SAM" id="MobiDB-lite"/>
    </source>
</evidence>
<feature type="compositionally biased region" description="Polar residues" evidence="2">
    <location>
        <begin position="338"/>
        <end position="350"/>
    </location>
</feature>
<dbReference type="OrthoDB" id="341898at2759"/>
<evidence type="ECO:0000313" key="4">
    <source>
        <dbReference type="Proteomes" id="UP000780801"/>
    </source>
</evidence>
<dbReference type="GO" id="GO:0019888">
    <property type="term" value="F:protein phosphatase regulator activity"/>
    <property type="evidence" value="ECO:0007669"/>
    <property type="project" value="InterPro"/>
</dbReference>
<feature type="compositionally biased region" description="Acidic residues" evidence="2">
    <location>
        <begin position="437"/>
        <end position="451"/>
    </location>
</feature>
<evidence type="ECO:0000256" key="1">
    <source>
        <dbReference type="ARBA" id="ARBA00009207"/>
    </source>
</evidence>
<dbReference type="GO" id="GO:0005634">
    <property type="term" value="C:nucleus"/>
    <property type="evidence" value="ECO:0007669"/>
    <property type="project" value="TreeGrafter"/>
</dbReference>
<organism evidence="3 4">
    <name type="scientific">Lunasporangiospora selenospora</name>
    <dbReference type="NCBI Taxonomy" id="979761"/>
    <lineage>
        <taxon>Eukaryota</taxon>
        <taxon>Fungi</taxon>
        <taxon>Fungi incertae sedis</taxon>
        <taxon>Mucoromycota</taxon>
        <taxon>Mortierellomycotina</taxon>
        <taxon>Mortierellomycetes</taxon>
        <taxon>Mortierellales</taxon>
        <taxon>Mortierellaceae</taxon>
        <taxon>Lunasporangiospora</taxon>
    </lineage>
</organism>
<dbReference type="PANTHER" id="PTHR16487:SF0">
    <property type="entry name" value="PROTEIN PHOSPHATASE 4 REGULATORY SUBUNIT 2-RELATED"/>
    <property type="match status" value="1"/>
</dbReference>
<dbReference type="PANTHER" id="PTHR16487">
    <property type="entry name" value="PPP4R2-RELATED PROTEIN"/>
    <property type="match status" value="1"/>
</dbReference>
<comment type="caution">
    <text evidence="3">The sequence shown here is derived from an EMBL/GenBank/DDBJ whole genome shotgun (WGS) entry which is preliminary data.</text>
</comment>
<dbReference type="InterPro" id="IPR015267">
    <property type="entry name" value="PPP4R2"/>
</dbReference>
<dbReference type="AlphaFoldDB" id="A0A9P6FW11"/>
<feature type="compositionally biased region" description="Basic and acidic residues" evidence="2">
    <location>
        <begin position="165"/>
        <end position="184"/>
    </location>
</feature>
<protein>
    <submittedName>
        <fullName evidence="3">Protein phosphatase 4, regulatory subunit 2</fullName>
    </submittedName>
</protein>
<gene>
    <name evidence="3" type="primary">PPP4R2</name>
    <name evidence="3" type="ORF">BGW38_000084</name>
</gene>
<dbReference type="Proteomes" id="UP000780801">
    <property type="component" value="Unassembled WGS sequence"/>
</dbReference>
<proteinExistence type="inferred from homology"/>
<evidence type="ECO:0000313" key="3">
    <source>
        <dbReference type="EMBL" id="KAF9582539.1"/>
    </source>
</evidence>
<accession>A0A9P6FW11</accession>
<feature type="compositionally biased region" description="Basic and acidic residues" evidence="2">
    <location>
        <begin position="385"/>
        <end position="405"/>
    </location>
</feature>
<name>A0A9P6FW11_9FUNG</name>
<dbReference type="EMBL" id="JAABOA010001013">
    <property type="protein sequence ID" value="KAF9582539.1"/>
    <property type="molecule type" value="Genomic_DNA"/>
</dbReference>